<keyword evidence="4" id="KW-1185">Reference proteome</keyword>
<dbReference type="AlphaFoldDB" id="A0AAV2MDI3"/>
<proteinExistence type="predicted"/>
<dbReference type="Gene3D" id="3.40.50.720">
    <property type="entry name" value="NAD(P)-binding Rossmann-like Domain"/>
    <property type="match status" value="1"/>
</dbReference>
<keyword evidence="1" id="KW-0560">Oxidoreductase</keyword>
<accession>A0AAV2MDI3</accession>
<organism evidence="3 4">
    <name type="scientific">Knipowitschia caucasica</name>
    <name type="common">Caucasian dwarf goby</name>
    <name type="synonym">Pomatoschistus caucasicus</name>
    <dbReference type="NCBI Taxonomy" id="637954"/>
    <lineage>
        <taxon>Eukaryota</taxon>
        <taxon>Metazoa</taxon>
        <taxon>Chordata</taxon>
        <taxon>Craniata</taxon>
        <taxon>Vertebrata</taxon>
        <taxon>Euteleostomi</taxon>
        <taxon>Actinopterygii</taxon>
        <taxon>Neopterygii</taxon>
        <taxon>Teleostei</taxon>
        <taxon>Neoteleostei</taxon>
        <taxon>Acanthomorphata</taxon>
        <taxon>Gobiaria</taxon>
        <taxon>Gobiiformes</taxon>
        <taxon>Gobioidei</taxon>
        <taxon>Gobiidae</taxon>
        <taxon>Gobiinae</taxon>
        <taxon>Knipowitschia</taxon>
    </lineage>
</organism>
<dbReference type="GO" id="GO:0005886">
    <property type="term" value="C:plasma membrane"/>
    <property type="evidence" value="ECO:0007669"/>
    <property type="project" value="TreeGrafter"/>
</dbReference>
<sequence length="175" mass="18912">MTVTGVLSEELKPESLALSPMGPSHAQPLCIFGTGDLGRSLGQRLLQTGYSVVFGSRRPDSCGPVPQGAQVMTHADAATSANLIFICVHRDHYDFLTNLAPYLQGKVLVDLSNNLKKGLYPEANAEYLQRLVPGAAVVKGLNTLSAWALQNGLLAGKQVRREWKCPSKIVVREVE</sequence>
<dbReference type="GO" id="GO:0008823">
    <property type="term" value="F:cupric reductase (NADH) activity"/>
    <property type="evidence" value="ECO:0007669"/>
    <property type="project" value="TreeGrafter"/>
</dbReference>
<evidence type="ECO:0000313" key="4">
    <source>
        <dbReference type="Proteomes" id="UP001497482"/>
    </source>
</evidence>
<dbReference type="SUPFAM" id="SSF51735">
    <property type="entry name" value="NAD(P)-binding Rossmann-fold domains"/>
    <property type="match status" value="1"/>
</dbReference>
<dbReference type="PANTHER" id="PTHR14239:SF5">
    <property type="entry name" value="METALLOREDUCTASE STEAP4"/>
    <property type="match status" value="1"/>
</dbReference>
<feature type="domain" description="Pyrroline-5-carboxylate reductase catalytic N-terminal" evidence="2">
    <location>
        <begin position="29"/>
        <end position="113"/>
    </location>
</feature>
<evidence type="ECO:0000313" key="3">
    <source>
        <dbReference type="EMBL" id="CAL1611224.1"/>
    </source>
</evidence>
<dbReference type="InterPro" id="IPR051267">
    <property type="entry name" value="STEAP_metalloreductase"/>
</dbReference>
<dbReference type="GO" id="GO:0015677">
    <property type="term" value="P:copper ion import"/>
    <property type="evidence" value="ECO:0007669"/>
    <property type="project" value="TreeGrafter"/>
</dbReference>
<reference evidence="3 4" key="1">
    <citation type="submission" date="2024-04" db="EMBL/GenBank/DDBJ databases">
        <authorList>
            <person name="Waldvogel A.-M."/>
            <person name="Schoenle A."/>
        </authorList>
    </citation>
    <scope>NUCLEOTIDE SEQUENCE [LARGE SCALE GENOMIC DNA]</scope>
</reference>
<evidence type="ECO:0000256" key="1">
    <source>
        <dbReference type="ARBA" id="ARBA00023002"/>
    </source>
</evidence>
<evidence type="ECO:0000259" key="2">
    <source>
        <dbReference type="Pfam" id="PF03807"/>
    </source>
</evidence>
<dbReference type="EMBL" id="OZ035829">
    <property type="protein sequence ID" value="CAL1611224.1"/>
    <property type="molecule type" value="Genomic_DNA"/>
</dbReference>
<dbReference type="GO" id="GO:0005768">
    <property type="term" value="C:endosome"/>
    <property type="evidence" value="ECO:0007669"/>
    <property type="project" value="TreeGrafter"/>
</dbReference>
<dbReference type="InterPro" id="IPR028939">
    <property type="entry name" value="P5C_Rdtase_cat_N"/>
</dbReference>
<dbReference type="GO" id="GO:0052851">
    <property type="term" value="F:ferric-chelate reductase (NADPH) activity"/>
    <property type="evidence" value="ECO:0007669"/>
    <property type="project" value="TreeGrafter"/>
</dbReference>
<dbReference type="Proteomes" id="UP001497482">
    <property type="component" value="Chromosome 7"/>
</dbReference>
<dbReference type="Pfam" id="PF03807">
    <property type="entry name" value="F420_oxidored"/>
    <property type="match status" value="1"/>
</dbReference>
<protein>
    <recommendedName>
        <fullName evidence="2">Pyrroline-5-carboxylate reductase catalytic N-terminal domain-containing protein</fullName>
    </recommendedName>
</protein>
<dbReference type="InterPro" id="IPR036291">
    <property type="entry name" value="NAD(P)-bd_dom_sf"/>
</dbReference>
<name>A0AAV2MDI3_KNICA</name>
<dbReference type="PANTHER" id="PTHR14239">
    <property type="entry name" value="DUDULIN-RELATED"/>
    <property type="match status" value="1"/>
</dbReference>
<gene>
    <name evidence="3" type="ORF">KC01_LOCUS37677</name>
</gene>